<dbReference type="EMBL" id="JAULSN010000014">
    <property type="protein sequence ID" value="KAK3360797.1"/>
    <property type="molecule type" value="Genomic_DNA"/>
</dbReference>
<protein>
    <submittedName>
        <fullName evidence="1">Uncharacterized protein</fullName>
    </submittedName>
</protein>
<feature type="non-terminal residue" evidence="1">
    <location>
        <position position="91"/>
    </location>
</feature>
<dbReference type="Proteomes" id="UP001287356">
    <property type="component" value="Unassembled WGS sequence"/>
</dbReference>
<sequence>MSSSACFFLAAFFLMFAAFLAIFATALSSLADFLSNFTRFFTSDAMVARRRRSCFCRLCSDFWACVIAAFDIFLRPSAGTPSASESAILAS</sequence>
<reference evidence="1" key="2">
    <citation type="submission" date="2023-06" db="EMBL/GenBank/DDBJ databases">
        <authorList>
            <consortium name="Lawrence Berkeley National Laboratory"/>
            <person name="Haridas S."/>
            <person name="Hensen N."/>
            <person name="Bonometti L."/>
            <person name="Westerberg I."/>
            <person name="Brannstrom I.O."/>
            <person name="Guillou S."/>
            <person name="Cros-Aarteil S."/>
            <person name="Calhoun S."/>
            <person name="Kuo A."/>
            <person name="Mondo S."/>
            <person name="Pangilinan J."/>
            <person name="Riley R."/>
            <person name="Labutti K."/>
            <person name="Andreopoulos B."/>
            <person name="Lipzen A."/>
            <person name="Chen C."/>
            <person name="Yanf M."/>
            <person name="Daum C."/>
            <person name="Ng V."/>
            <person name="Clum A."/>
            <person name="Steindorff A."/>
            <person name="Ohm R."/>
            <person name="Martin F."/>
            <person name="Silar P."/>
            <person name="Natvig D."/>
            <person name="Lalanne C."/>
            <person name="Gautier V."/>
            <person name="Ament-Velasquez S.L."/>
            <person name="Kruys A."/>
            <person name="Hutchinson M.I."/>
            <person name="Powell A.J."/>
            <person name="Barry K."/>
            <person name="Miller A.N."/>
            <person name="Grigoriev I.V."/>
            <person name="Debuchy R."/>
            <person name="Gladieux P."/>
            <person name="Thoren M.H."/>
            <person name="Johannesson H."/>
        </authorList>
    </citation>
    <scope>NUCLEOTIDE SEQUENCE</scope>
    <source>
        <strain evidence="1">CBS 958.72</strain>
    </source>
</reference>
<proteinExistence type="predicted"/>
<gene>
    <name evidence="1" type="ORF">B0T24DRAFT_643559</name>
</gene>
<reference evidence="1" key="1">
    <citation type="journal article" date="2023" name="Mol. Phylogenet. Evol.">
        <title>Genome-scale phylogeny and comparative genomics of the fungal order Sordariales.</title>
        <authorList>
            <person name="Hensen N."/>
            <person name="Bonometti L."/>
            <person name="Westerberg I."/>
            <person name="Brannstrom I.O."/>
            <person name="Guillou S."/>
            <person name="Cros-Aarteil S."/>
            <person name="Calhoun S."/>
            <person name="Haridas S."/>
            <person name="Kuo A."/>
            <person name="Mondo S."/>
            <person name="Pangilinan J."/>
            <person name="Riley R."/>
            <person name="LaButti K."/>
            <person name="Andreopoulos B."/>
            <person name="Lipzen A."/>
            <person name="Chen C."/>
            <person name="Yan M."/>
            <person name="Daum C."/>
            <person name="Ng V."/>
            <person name="Clum A."/>
            <person name="Steindorff A."/>
            <person name="Ohm R.A."/>
            <person name="Martin F."/>
            <person name="Silar P."/>
            <person name="Natvig D.O."/>
            <person name="Lalanne C."/>
            <person name="Gautier V."/>
            <person name="Ament-Velasquez S.L."/>
            <person name="Kruys A."/>
            <person name="Hutchinson M.I."/>
            <person name="Powell A.J."/>
            <person name="Barry K."/>
            <person name="Miller A.N."/>
            <person name="Grigoriev I.V."/>
            <person name="Debuchy R."/>
            <person name="Gladieux P."/>
            <person name="Hiltunen Thoren M."/>
            <person name="Johannesson H."/>
        </authorList>
    </citation>
    <scope>NUCLEOTIDE SEQUENCE</scope>
    <source>
        <strain evidence="1">CBS 958.72</strain>
    </source>
</reference>
<evidence type="ECO:0000313" key="1">
    <source>
        <dbReference type="EMBL" id="KAK3360797.1"/>
    </source>
</evidence>
<evidence type="ECO:0000313" key="2">
    <source>
        <dbReference type="Proteomes" id="UP001287356"/>
    </source>
</evidence>
<name>A0AAE0JSJ9_9PEZI</name>
<accession>A0AAE0JSJ9</accession>
<dbReference type="AlphaFoldDB" id="A0AAE0JSJ9"/>
<comment type="caution">
    <text evidence="1">The sequence shown here is derived from an EMBL/GenBank/DDBJ whole genome shotgun (WGS) entry which is preliminary data.</text>
</comment>
<keyword evidence="2" id="KW-1185">Reference proteome</keyword>
<organism evidence="1 2">
    <name type="scientific">Lasiosphaeria ovina</name>
    <dbReference type="NCBI Taxonomy" id="92902"/>
    <lineage>
        <taxon>Eukaryota</taxon>
        <taxon>Fungi</taxon>
        <taxon>Dikarya</taxon>
        <taxon>Ascomycota</taxon>
        <taxon>Pezizomycotina</taxon>
        <taxon>Sordariomycetes</taxon>
        <taxon>Sordariomycetidae</taxon>
        <taxon>Sordariales</taxon>
        <taxon>Lasiosphaeriaceae</taxon>
        <taxon>Lasiosphaeria</taxon>
    </lineage>
</organism>